<comment type="subcellular location">
    <subcellularLocation>
        <location evidence="5">Nucleus</location>
    </subcellularLocation>
</comment>
<protein>
    <submittedName>
        <fullName evidence="9">T-box domain-containing protein</fullName>
    </submittedName>
</protein>
<sequence>MTAENPLNASTSSPNENIQKEDTYQQLLLQMIAEGKAAKLEEQKPKEPEPPKEPAPSPAAVATLNLLRALSHSTSAEGLPATYSNPGLLEVPQTRGMVSGIKVWLNDPISLWKSLYDEGNEMKVSVVGRKIFPSLKYFISGLKPDKNYTMSMKLVRTSPFRFRYNVNSLKWESQGVIDVPPVSNEISLRMGKGANWVKDGISFDKSGLFNDGKKGKPAKALEVRKTKLMQVTTLCQYRPVLTVYEMTPEMIPQGEFSLSMMDFIVVTDYKNPNISKLKTMFNKFTTSATKLNRIKVFSGEQYSEVKEESEEPEEEDTEVFVNEV</sequence>
<dbReference type="GO" id="GO:0001708">
    <property type="term" value="P:cell fate specification"/>
    <property type="evidence" value="ECO:0007669"/>
    <property type="project" value="TreeGrafter"/>
</dbReference>
<dbReference type="PANTHER" id="PTHR11267:SF181">
    <property type="entry name" value="OPTOMOTOR-BLIND PROTEIN"/>
    <property type="match status" value="1"/>
</dbReference>
<dbReference type="AlphaFoldDB" id="A0A1I7UIP9"/>
<keyword evidence="3" id="KW-0804">Transcription</keyword>
<feature type="compositionally biased region" description="Polar residues" evidence="6">
    <location>
        <begin position="1"/>
        <end position="17"/>
    </location>
</feature>
<dbReference type="GO" id="GO:0000978">
    <property type="term" value="F:RNA polymerase II cis-regulatory region sequence-specific DNA binding"/>
    <property type="evidence" value="ECO:0007669"/>
    <property type="project" value="InterPro"/>
</dbReference>
<keyword evidence="1" id="KW-0805">Transcription regulation</keyword>
<dbReference type="GO" id="GO:0005634">
    <property type="term" value="C:nucleus"/>
    <property type="evidence" value="ECO:0007669"/>
    <property type="project" value="UniProtKB-SubCell"/>
</dbReference>
<dbReference type="PROSITE" id="PS50252">
    <property type="entry name" value="TBOX_3"/>
    <property type="match status" value="1"/>
</dbReference>
<dbReference type="GO" id="GO:0000981">
    <property type="term" value="F:DNA-binding transcription factor activity, RNA polymerase II-specific"/>
    <property type="evidence" value="ECO:0007669"/>
    <property type="project" value="TreeGrafter"/>
</dbReference>
<dbReference type="SUPFAM" id="SSF49417">
    <property type="entry name" value="p53-like transcription factors"/>
    <property type="match status" value="1"/>
</dbReference>
<dbReference type="Gene3D" id="2.60.40.820">
    <property type="entry name" value="Transcription factor, T-box"/>
    <property type="match status" value="1"/>
</dbReference>
<name>A0A1I7UIP9_9PELO</name>
<evidence type="ECO:0000256" key="4">
    <source>
        <dbReference type="ARBA" id="ARBA00023242"/>
    </source>
</evidence>
<dbReference type="PANTHER" id="PTHR11267">
    <property type="entry name" value="T-BOX PROTEIN-RELATED"/>
    <property type="match status" value="1"/>
</dbReference>
<dbReference type="InterPro" id="IPR008967">
    <property type="entry name" value="p53-like_TF_DNA-bd_sf"/>
</dbReference>
<dbReference type="STRING" id="1561998.A0A1I7UIP9"/>
<evidence type="ECO:0000256" key="6">
    <source>
        <dbReference type="SAM" id="MobiDB-lite"/>
    </source>
</evidence>
<dbReference type="InterPro" id="IPR001699">
    <property type="entry name" value="TF_T-box"/>
</dbReference>
<feature type="domain" description="T-box" evidence="7">
    <location>
        <begin position="111"/>
        <end position="290"/>
    </location>
</feature>
<accession>A0A1I7UIP9</accession>
<dbReference type="GO" id="GO:0045893">
    <property type="term" value="P:positive regulation of DNA-templated transcription"/>
    <property type="evidence" value="ECO:0007669"/>
    <property type="project" value="InterPro"/>
</dbReference>
<dbReference type="eggNOG" id="KOG3586">
    <property type="taxonomic scope" value="Eukaryota"/>
</dbReference>
<proteinExistence type="predicted"/>
<evidence type="ECO:0000256" key="2">
    <source>
        <dbReference type="ARBA" id="ARBA00023125"/>
    </source>
</evidence>
<dbReference type="InterPro" id="IPR036960">
    <property type="entry name" value="T-box_sf"/>
</dbReference>
<dbReference type="PRINTS" id="PR00937">
    <property type="entry name" value="TBOX"/>
</dbReference>
<feature type="compositionally biased region" description="Basic and acidic residues" evidence="6">
    <location>
        <begin position="36"/>
        <end position="52"/>
    </location>
</feature>
<keyword evidence="8" id="KW-1185">Reference proteome</keyword>
<keyword evidence="4 5" id="KW-0539">Nucleus</keyword>
<reference evidence="9" key="1">
    <citation type="submission" date="2016-11" db="UniProtKB">
        <authorList>
            <consortium name="WormBaseParasite"/>
        </authorList>
    </citation>
    <scope>IDENTIFICATION</scope>
</reference>
<evidence type="ECO:0000256" key="3">
    <source>
        <dbReference type="ARBA" id="ARBA00023163"/>
    </source>
</evidence>
<feature type="region of interest" description="Disordered" evidence="6">
    <location>
        <begin position="1"/>
        <end position="58"/>
    </location>
</feature>
<dbReference type="WBParaSite" id="Csp11.Scaffold629.g9714.t1">
    <property type="protein sequence ID" value="Csp11.Scaffold629.g9714.t1"/>
    <property type="gene ID" value="Csp11.Scaffold629.g9714"/>
</dbReference>
<comment type="caution">
    <text evidence="5">Lacks conserved residue(s) required for the propagation of feature annotation.</text>
</comment>
<evidence type="ECO:0000256" key="1">
    <source>
        <dbReference type="ARBA" id="ARBA00023015"/>
    </source>
</evidence>
<feature type="compositionally biased region" description="Acidic residues" evidence="6">
    <location>
        <begin position="307"/>
        <end position="318"/>
    </location>
</feature>
<organism evidence="8 9">
    <name type="scientific">Caenorhabditis tropicalis</name>
    <dbReference type="NCBI Taxonomy" id="1561998"/>
    <lineage>
        <taxon>Eukaryota</taxon>
        <taxon>Metazoa</taxon>
        <taxon>Ecdysozoa</taxon>
        <taxon>Nematoda</taxon>
        <taxon>Chromadorea</taxon>
        <taxon>Rhabditida</taxon>
        <taxon>Rhabditina</taxon>
        <taxon>Rhabditomorpha</taxon>
        <taxon>Rhabditoidea</taxon>
        <taxon>Rhabditidae</taxon>
        <taxon>Peloderinae</taxon>
        <taxon>Caenorhabditis</taxon>
    </lineage>
</organism>
<dbReference type="GO" id="GO:0000785">
    <property type="term" value="C:chromatin"/>
    <property type="evidence" value="ECO:0007669"/>
    <property type="project" value="TreeGrafter"/>
</dbReference>
<evidence type="ECO:0000313" key="9">
    <source>
        <dbReference type="WBParaSite" id="Csp11.Scaffold629.g9714.t1"/>
    </source>
</evidence>
<dbReference type="Pfam" id="PF00907">
    <property type="entry name" value="T-box"/>
    <property type="match status" value="1"/>
</dbReference>
<dbReference type="SMART" id="SM00425">
    <property type="entry name" value="TBOX"/>
    <property type="match status" value="1"/>
</dbReference>
<evidence type="ECO:0000313" key="8">
    <source>
        <dbReference type="Proteomes" id="UP000095282"/>
    </source>
</evidence>
<feature type="region of interest" description="Disordered" evidence="6">
    <location>
        <begin position="304"/>
        <end position="324"/>
    </location>
</feature>
<evidence type="ECO:0000259" key="7">
    <source>
        <dbReference type="PROSITE" id="PS50252"/>
    </source>
</evidence>
<evidence type="ECO:0000256" key="5">
    <source>
        <dbReference type="PROSITE-ProRule" id="PRU00201"/>
    </source>
</evidence>
<dbReference type="Proteomes" id="UP000095282">
    <property type="component" value="Unplaced"/>
</dbReference>
<keyword evidence="2 5" id="KW-0238">DNA-binding</keyword>
<dbReference type="CDD" id="cd00182">
    <property type="entry name" value="T-box"/>
    <property type="match status" value="1"/>
</dbReference>
<dbReference type="InterPro" id="IPR046360">
    <property type="entry name" value="T-box_DNA-bd"/>
</dbReference>